<keyword evidence="3 8" id="KW-1003">Cell membrane</keyword>
<protein>
    <recommendedName>
        <fullName evidence="8 9">1,4-dihydroxy-2-naphthoate octaprenyltransferase</fullName>
        <shortName evidence="8">DHNA-octaprenyltransferase</shortName>
        <ecNumber evidence="8 9">2.5.1.74</ecNumber>
    </recommendedName>
</protein>
<comment type="catalytic activity">
    <reaction evidence="8">
        <text>an all-trans-polyprenyl diphosphate + 1,4-dihydroxy-2-naphthoate + H(+) = a 2-demethylmenaquinol + CO2 + diphosphate</text>
        <dbReference type="Rhea" id="RHEA:26478"/>
        <dbReference type="Rhea" id="RHEA-COMP:9563"/>
        <dbReference type="Rhea" id="RHEA-COMP:9564"/>
        <dbReference type="ChEBI" id="CHEBI:11173"/>
        <dbReference type="ChEBI" id="CHEBI:15378"/>
        <dbReference type="ChEBI" id="CHEBI:16526"/>
        <dbReference type="ChEBI" id="CHEBI:33019"/>
        <dbReference type="ChEBI" id="CHEBI:55437"/>
        <dbReference type="ChEBI" id="CHEBI:58914"/>
        <dbReference type="EC" id="2.5.1.74"/>
    </reaction>
</comment>
<reference evidence="10 11" key="1">
    <citation type="journal article" date="2015" name="Antonie Van Leeuwenhoek">
        <title>Streptomyces klenkii sp. nov., isolated from deep marine sediment.</title>
        <authorList>
            <person name="Veyisoglu A."/>
            <person name="Sahin N."/>
        </authorList>
    </citation>
    <scope>NUCLEOTIDE SEQUENCE [LARGE SCALE GENOMIC DNA]</scope>
    <source>
        <strain evidence="10 11">KCTC 29202</strain>
    </source>
</reference>
<evidence type="ECO:0000313" key="11">
    <source>
        <dbReference type="Proteomes" id="UP000270343"/>
    </source>
</evidence>
<comment type="pathway">
    <text evidence="8">Quinol/quinone metabolism; menaquinone biosynthesis; menaquinol from 1,4-dihydroxy-2-naphthoate: step 1/2.</text>
</comment>
<keyword evidence="5 8" id="KW-0812">Transmembrane</keyword>
<comment type="caution">
    <text evidence="10">The sequence shown here is derived from an EMBL/GenBank/DDBJ whole genome shotgun (WGS) entry which is preliminary data.</text>
</comment>
<dbReference type="GO" id="GO:0009234">
    <property type="term" value="P:menaquinone biosynthetic process"/>
    <property type="evidence" value="ECO:0007669"/>
    <property type="project" value="UniProtKB-UniRule"/>
</dbReference>
<proteinExistence type="inferred from homology"/>
<evidence type="ECO:0000256" key="8">
    <source>
        <dbReference type="HAMAP-Rule" id="MF_01937"/>
    </source>
</evidence>
<gene>
    <name evidence="8" type="primary">menA</name>
    <name evidence="10" type="ORF">D7231_00080</name>
</gene>
<dbReference type="InterPro" id="IPR026046">
    <property type="entry name" value="UBIAD1"/>
</dbReference>
<organism evidence="10 11">
    <name type="scientific">Streptomyces klenkii</name>
    <dbReference type="NCBI Taxonomy" id="1420899"/>
    <lineage>
        <taxon>Bacteria</taxon>
        <taxon>Bacillati</taxon>
        <taxon>Actinomycetota</taxon>
        <taxon>Actinomycetes</taxon>
        <taxon>Kitasatosporales</taxon>
        <taxon>Streptomycetaceae</taxon>
        <taxon>Streptomyces</taxon>
    </lineage>
</organism>
<sequence length="304" mass="31983">MTTTVHHQQQQQRPARSGAVRAWLVGARLKTLPVTLAPIAVGEGIAHSLGHVSWWRTVLTLLFLLGFVLGTNFFNDYSDGVRGTDDERLGPARLVGSGQASPQQVLRFGMFLYAVAILAGAVLAVTVSWWMLAVTAYCGLAGWFYTGGPRPYGYRALGDLSIFLFHGVIAVCATAAVQLGRVPPLALGASVPIGLLACALLTTNNLRDIRTDAAAGKITVAVLLGDKRTRAYYALCVAAAFASALLLAGARPWALLVIAAVPSAVFPLRRVLGGARGSDLIAALEHTCLLLLAFGTLLAIGLAL</sequence>
<dbReference type="EMBL" id="RBAM01000001">
    <property type="protein sequence ID" value="RKN77194.1"/>
    <property type="molecule type" value="Genomic_DNA"/>
</dbReference>
<feature type="transmembrane region" description="Helical" evidence="8">
    <location>
        <begin position="105"/>
        <end position="123"/>
    </location>
</feature>
<evidence type="ECO:0000256" key="6">
    <source>
        <dbReference type="ARBA" id="ARBA00022989"/>
    </source>
</evidence>
<dbReference type="RefSeq" id="WP_120752810.1">
    <property type="nucleotide sequence ID" value="NZ_RBAM01000001.1"/>
</dbReference>
<dbReference type="GO" id="GO:0005886">
    <property type="term" value="C:plasma membrane"/>
    <property type="evidence" value="ECO:0007669"/>
    <property type="project" value="UniProtKB-SubCell"/>
</dbReference>
<dbReference type="GO" id="GO:0046428">
    <property type="term" value="F:1,4-dihydroxy-2-naphthoate polyprenyltransferase activity"/>
    <property type="evidence" value="ECO:0007669"/>
    <property type="project" value="UniProtKB-UniRule"/>
</dbReference>
<dbReference type="NCBIfam" id="NF004751">
    <property type="entry name" value="PRK06080.1-3"/>
    <property type="match status" value="1"/>
</dbReference>
<evidence type="ECO:0000256" key="4">
    <source>
        <dbReference type="ARBA" id="ARBA00022679"/>
    </source>
</evidence>
<comment type="function">
    <text evidence="8">Conversion of 1,4-dihydroxy-2-naphthoate (DHNA) to demethylmenaquinone (DMK).</text>
</comment>
<dbReference type="OrthoDB" id="9767568at2"/>
<dbReference type="Gene3D" id="1.10.357.140">
    <property type="entry name" value="UbiA prenyltransferase"/>
    <property type="match status" value="1"/>
</dbReference>
<dbReference type="InterPro" id="IPR004657">
    <property type="entry name" value="MenA"/>
</dbReference>
<feature type="transmembrane region" description="Helical" evidence="8">
    <location>
        <begin position="129"/>
        <end position="148"/>
    </location>
</feature>
<dbReference type="UniPathway" id="UPA00079">
    <property type="reaction ID" value="UER00168"/>
</dbReference>
<feature type="transmembrane region" description="Helical" evidence="8">
    <location>
        <begin position="160"/>
        <end position="179"/>
    </location>
</feature>
<dbReference type="PANTHER" id="PTHR13929">
    <property type="entry name" value="1,4-DIHYDROXY-2-NAPHTHOATE OCTAPRENYLTRANSFERASE"/>
    <property type="match status" value="1"/>
</dbReference>
<dbReference type="AlphaFoldDB" id="A0A3B0BY16"/>
<keyword evidence="11" id="KW-1185">Reference proteome</keyword>
<keyword evidence="7 8" id="KW-0472">Membrane</keyword>
<name>A0A3B0BY16_9ACTN</name>
<keyword evidence="2 8" id="KW-0474">Menaquinone biosynthesis</keyword>
<dbReference type="EC" id="2.5.1.74" evidence="8 9"/>
<evidence type="ECO:0000256" key="9">
    <source>
        <dbReference type="NCBIfam" id="TIGR00751"/>
    </source>
</evidence>
<dbReference type="HAMAP" id="MF_01937">
    <property type="entry name" value="MenA_1"/>
    <property type="match status" value="1"/>
</dbReference>
<dbReference type="CDD" id="cd13962">
    <property type="entry name" value="PT_UbiA_UBIAD1"/>
    <property type="match status" value="1"/>
</dbReference>
<dbReference type="GO" id="GO:0042371">
    <property type="term" value="P:vitamin K biosynthetic process"/>
    <property type="evidence" value="ECO:0007669"/>
    <property type="project" value="TreeGrafter"/>
</dbReference>
<comment type="subcellular location">
    <subcellularLocation>
        <location evidence="8">Cell membrane</location>
        <topology evidence="8">Multi-pass membrane protein</topology>
    </subcellularLocation>
    <subcellularLocation>
        <location evidence="1">Membrane</location>
        <topology evidence="1">Multi-pass membrane protein</topology>
    </subcellularLocation>
</comment>
<evidence type="ECO:0000256" key="3">
    <source>
        <dbReference type="ARBA" id="ARBA00022475"/>
    </source>
</evidence>
<feature type="transmembrane region" description="Helical" evidence="8">
    <location>
        <begin position="231"/>
        <end position="247"/>
    </location>
</feature>
<dbReference type="Proteomes" id="UP000270343">
    <property type="component" value="Unassembled WGS sequence"/>
</dbReference>
<dbReference type="InterPro" id="IPR044878">
    <property type="entry name" value="UbiA_sf"/>
</dbReference>
<evidence type="ECO:0000313" key="10">
    <source>
        <dbReference type="EMBL" id="RKN77194.1"/>
    </source>
</evidence>
<keyword evidence="6 8" id="KW-1133">Transmembrane helix</keyword>
<feature type="transmembrane region" description="Helical" evidence="8">
    <location>
        <begin position="54"/>
        <end position="74"/>
    </location>
</feature>
<comment type="similarity">
    <text evidence="8">Belongs to the MenA family. Type 1 subfamily.</text>
</comment>
<dbReference type="PIRSF" id="PIRSF005355">
    <property type="entry name" value="UBIAD1"/>
    <property type="match status" value="1"/>
</dbReference>
<feature type="transmembrane region" description="Helical" evidence="8">
    <location>
        <begin position="185"/>
        <end position="202"/>
    </location>
</feature>
<evidence type="ECO:0000256" key="1">
    <source>
        <dbReference type="ARBA" id="ARBA00004141"/>
    </source>
</evidence>
<evidence type="ECO:0000256" key="2">
    <source>
        <dbReference type="ARBA" id="ARBA00022428"/>
    </source>
</evidence>
<dbReference type="InterPro" id="IPR000537">
    <property type="entry name" value="UbiA_prenyltransferase"/>
</dbReference>
<keyword evidence="4 8" id="KW-0808">Transferase</keyword>
<feature type="transmembrane region" description="Helical" evidence="8">
    <location>
        <begin position="284"/>
        <end position="303"/>
    </location>
</feature>
<feature type="transmembrane region" description="Helical" evidence="8">
    <location>
        <begin position="253"/>
        <end position="272"/>
    </location>
</feature>
<accession>A0A3B0BY16</accession>
<dbReference type="NCBIfam" id="TIGR00751">
    <property type="entry name" value="menA"/>
    <property type="match status" value="1"/>
</dbReference>
<evidence type="ECO:0000256" key="7">
    <source>
        <dbReference type="ARBA" id="ARBA00023136"/>
    </source>
</evidence>
<evidence type="ECO:0000256" key="5">
    <source>
        <dbReference type="ARBA" id="ARBA00022692"/>
    </source>
</evidence>
<dbReference type="Pfam" id="PF01040">
    <property type="entry name" value="UbiA"/>
    <property type="match status" value="1"/>
</dbReference>
<dbReference type="PANTHER" id="PTHR13929:SF0">
    <property type="entry name" value="UBIA PRENYLTRANSFERASE DOMAIN-CONTAINING PROTEIN 1"/>
    <property type="match status" value="1"/>
</dbReference>